<accession>A0A4V1GLW3</accession>
<protein>
    <submittedName>
        <fullName evidence="3">Heavy-metal-associated domain-containing protein</fullName>
    </submittedName>
</protein>
<feature type="domain" description="HMA" evidence="2">
    <location>
        <begin position="54"/>
        <end position="118"/>
    </location>
</feature>
<dbReference type="PROSITE" id="PS50846">
    <property type="entry name" value="HMA_2"/>
    <property type="match status" value="1"/>
</dbReference>
<evidence type="ECO:0000259" key="2">
    <source>
        <dbReference type="PROSITE" id="PS50846"/>
    </source>
</evidence>
<keyword evidence="1" id="KW-0479">Metal-binding</keyword>
<name>A0A4V1GLW3_EUBML</name>
<dbReference type="RefSeq" id="WP_074617175.1">
    <property type="nucleotide sequence ID" value="NZ_CABJDW020000003.1"/>
</dbReference>
<sequence length="123" mass="13414">MTATILICIAIAVIVILGVRSYMKRVSSGCCGSGGGGTVKKIRVPDKDKSHYPYRKVLWIDGMVCGNCAANVENALNSLDGVWAKVNLTEKKAEVLMKKPFDDEILKLSVKDSGYTVFRIDES</sequence>
<evidence type="ECO:0000313" key="3">
    <source>
        <dbReference type="EMBL" id="QCT71186.1"/>
    </source>
</evidence>
<keyword evidence="4" id="KW-1185">Reference proteome</keyword>
<dbReference type="CDD" id="cd00371">
    <property type="entry name" value="HMA"/>
    <property type="match status" value="1"/>
</dbReference>
<gene>
    <name evidence="3" type="ORF">CPZ25_007545</name>
</gene>
<dbReference type="GO" id="GO:0046872">
    <property type="term" value="F:metal ion binding"/>
    <property type="evidence" value="ECO:0007669"/>
    <property type="project" value="UniProtKB-KW"/>
</dbReference>
<dbReference type="Gene3D" id="3.30.70.100">
    <property type="match status" value="1"/>
</dbReference>
<dbReference type="InterPro" id="IPR017969">
    <property type="entry name" value="Heavy-metal-associated_CS"/>
</dbReference>
<dbReference type="Proteomes" id="UP000218387">
    <property type="component" value="Chromosome"/>
</dbReference>
<dbReference type="EMBL" id="CP029487">
    <property type="protein sequence ID" value="QCT71186.1"/>
    <property type="molecule type" value="Genomic_DNA"/>
</dbReference>
<dbReference type="KEGG" id="emt:CPZ25_007545"/>
<evidence type="ECO:0000256" key="1">
    <source>
        <dbReference type="ARBA" id="ARBA00022723"/>
    </source>
</evidence>
<proteinExistence type="predicted"/>
<evidence type="ECO:0000313" key="4">
    <source>
        <dbReference type="Proteomes" id="UP000218387"/>
    </source>
</evidence>
<dbReference type="Pfam" id="PF00403">
    <property type="entry name" value="HMA"/>
    <property type="match status" value="1"/>
</dbReference>
<reference evidence="3 4" key="1">
    <citation type="submission" date="2018-05" db="EMBL/GenBank/DDBJ databases">
        <title>Genome comparison of Eubacterium sp.</title>
        <authorList>
            <person name="Feng Y."/>
            <person name="Sanchez-Andrea I."/>
            <person name="Stams A.J.M."/>
            <person name="De Vos W.M."/>
        </authorList>
    </citation>
    <scope>NUCLEOTIDE SEQUENCE [LARGE SCALE GENOMIC DNA]</scope>
    <source>
        <strain evidence="3 4">YI</strain>
    </source>
</reference>
<dbReference type="InterPro" id="IPR036163">
    <property type="entry name" value="HMA_dom_sf"/>
</dbReference>
<organism evidence="3 4">
    <name type="scientific">Eubacterium maltosivorans</name>
    <dbReference type="NCBI Taxonomy" id="2041044"/>
    <lineage>
        <taxon>Bacteria</taxon>
        <taxon>Bacillati</taxon>
        <taxon>Bacillota</taxon>
        <taxon>Clostridia</taxon>
        <taxon>Eubacteriales</taxon>
        <taxon>Eubacteriaceae</taxon>
        <taxon>Eubacterium</taxon>
    </lineage>
</organism>
<dbReference type="AlphaFoldDB" id="A0A4V1GLW3"/>
<dbReference type="PROSITE" id="PS01047">
    <property type="entry name" value="HMA_1"/>
    <property type="match status" value="1"/>
</dbReference>
<dbReference type="SUPFAM" id="SSF55008">
    <property type="entry name" value="HMA, heavy metal-associated domain"/>
    <property type="match status" value="1"/>
</dbReference>
<dbReference type="InterPro" id="IPR006121">
    <property type="entry name" value="HMA_dom"/>
</dbReference>